<evidence type="ECO:0000259" key="7">
    <source>
        <dbReference type="PROSITE" id="PS52004"/>
    </source>
</evidence>
<dbReference type="InterPro" id="IPR029063">
    <property type="entry name" value="SAM-dependent_MTases_sf"/>
</dbReference>
<sequence length="2000" mass="209456">MANTESIAIVGMACRFPGARNVDEYWANLRAGRDSIRRFGREELLAAGVDPALVDDPDYVPARGVVEGAERFDWKFFGYSPGEAATIDPQQRVFLESASAALDDAGIDPARFPGWVGVFAGCDLPPRPEAVDGDEAMRFVLGLEKDFLATRAAYKLGLRGPAVTVQTACSTSLVAVHQACQSLYGFECDVALAGGVSVWTPQAQGYLFREGSILSPDGRCRPFDAAAAGTVPASGVGVVVLKRLSDALEAGDRIVALIRGSAVNNDGSEKIGFTAPSVTGQRDVIRLAMAQAGVTPDQVGYVEAHGTGTRVGDPVEVAALSAAFGDPASRREPCLLGAVKSTIGHTGAAAGVAGLIKTACMLRHRELAPTANFAGPNPLIRFEETPFRVCTRMGSWDAPGPLFAGVSSFGMGGTNAHAVLESPPSAEPREADRPRPRVFCLSTAGAAAMEPLRAELAARMEGEAAPPPADAAWTLAAGRRRFPHRLAVVASGAEELARRLREPAAPVHAEAFPPVAFLFPGQGTLHPGAGAAAYRLLPRFRETFEEARAVLRERCGVDLDPLLDPAADPAWALDTEHQQLGLFVLGYGLAAQLRAWGIAPAAMLGHSIGEYVAAALAGVWTLPDALLLVRERGRAMRETAPGKMLSVAAPAARLADLDDGALALAVEGPAGVVLSGGPEAVEARRAAVEARGIPCRLLATERAFHSPLMRPAAEALRRAAAAVPAREPAARFVSNLTGGWADPDEVRSPEYWAAHLCGTVRLSAGLDTLLAEPGWLFLELGPGESMLRAVRAHPGWDGDTARLVSTLGRSAGSEEERLLRAMGALWEHGAELDWAELFDGTERRCSLLPHPMEPRPCELPRAPAARRADTGSAVAASGPLHADRWRQADEGEAGGHGGLLLVGAEPGPGLRPLLERLGGRPGGAEAAPLPPDPRRVEAALDGLAGEDPAVVLLLPDGSGAEAADALDALAERTAGRGAALYVVGRGAAEVLGGDAASPAGAALLAWFAHRRRSGAPGSVVLLDVGFSDTPDRLPAWEGAAAVCAWRGSRWWTLAPDPVRTGPAPEPDPVALVTWGREAGAELADALAAGGWRVAAHAALDEPAPRVGPGEVAAGLEAPPAAPGLSRRPDLAAALDGYAAALVARFVLARAGAAPGERIPREALLRRVSPRGALPRFADFLVDTLASAGWLEPDGDGVRITATAEGAEEAVRSHEARLGELPGLCELLREYAEAYPAVLDGEREGVSVLFPDGSDAMLRSRMERNGVRLGDAEACLDALVGAVRALARRRRPLRILEVGGGQGTVFSRLFEGWDDAGGVSYHFTDVSPLFVRRARERLAPDGRPGLRFDTLDITRDPVEQGFAAGSYDLVVGYNVLHVAPSVPESVRLLDRLLARDGWLCLVELTRPAPWVHMVWGLAPGWWDYDDGLRRDSPHLDAAAWERVLRGAGLEEVAAVAPGGAADHALLLAARPADAAADPVLRAAGELRRQAPAEGCRDLLFVPRLAADGDGDEAAGRLAALLEASPWPGLRQALVVTEDAAVEPGWRGQLRRRALDAPPRAGLPRWRHLEAARLGAGELALLPAVLAARRIPAAMRLDPVDPPAPPLEAAPPPDLPAAPQAGAADVPTAADPLRAALHAAWCEVLGVTSAADADDFFDAGGDSLIAIGLVGRVQERTRCRVPVAAFLRSPTFGGLVELARRELPEGNAAAPAAPAPRPAEAPAPPDELVELRQGGERVPLFLAAPAAGSSLCYRHLAGHLDPEQPCYGLDTPGLHGGADPPRRIEEIAAHHVRLIRRARPRGPYLLGGWSTGALVAHEVARQLAAAGETVARLVLIDGYAPDSGGRALATRPEYLLAGASHWLRGRLGMLRAGLFPEAGGAAGKPARAGGRGERMAGILELARGAPGFAAVYQATIVAMLRYRPAPAPCPATLLRAGLDPAGRARLERRLAPLYGGAVEVLPAPGTHWSMLGEPHVRGLAREVAALLARAAAPAEMERACAD</sequence>
<dbReference type="InterPro" id="IPR014043">
    <property type="entry name" value="Acyl_transferase_dom"/>
</dbReference>
<dbReference type="EMBL" id="KP830092">
    <property type="protein sequence ID" value="AKA59416.1"/>
    <property type="molecule type" value="Genomic_DNA"/>
</dbReference>
<dbReference type="PANTHER" id="PTHR43775">
    <property type="entry name" value="FATTY ACID SYNTHASE"/>
    <property type="match status" value="1"/>
</dbReference>
<dbReference type="PROSITE" id="PS52004">
    <property type="entry name" value="KS3_2"/>
    <property type="match status" value="1"/>
</dbReference>
<dbReference type="PROSITE" id="PS00012">
    <property type="entry name" value="PHOSPHOPANTETHEINE"/>
    <property type="match status" value="1"/>
</dbReference>
<dbReference type="Pfam" id="PF08242">
    <property type="entry name" value="Methyltransf_12"/>
    <property type="match status" value="1"/>
</dbReference>
<dbReference type="InterPro" id="IPR001227">
    <property type="entry name" value="Ac_transferase_dom_sf"/>
</dbReference>
<dbReference type="SMART" id="SM00823">
    <property type="entry name" value="PKS_PP"/>
    <property type="match status" value="1"/>
</dbReference>
<dbReference type="GO" id="GO:0006633">
    <property type="term" value="P:fatty acid biosynthetic process"/>
    <property type="evidence" value="ECO:0007669"/>
    <property type="project" value="InterPro"/>
</dbReference>
<dbReference type="InterPro" id="IPR009081">
    <property type="entry name" value="PP-bd_ACP"/>
</dbReference>
<dbReference type="PROSITE" id="PS00606">
    <property type="entry name" value="KS3_1"/>
    <property type="match status" value="1"/>
</dbReference>
<keyword evidence="1" id="KW-0596">Phosphopantetheine</keyword>
<dbReference type="InterPro" id="IPR029058">
    <property type="entry name" value="AB_hydrolase_fold"/>
</dbReference>
<feature type="domain" description="Ketosynthase family 3 (KS3)" evidence="7">
    <location>
        <begin position="4"/>
        <end position="422"/>
    </location>
</feature>
<feature type="compositionally biased region" description="Pro residues" evidence="5">
    <location>
        <begin position="1598"/>
        <end position="1614"/>
    </location>
</feature>
<dbReference type="InterPro" id="IPR036736">
    <property type="entry name" value="ACP-like_sf"/>
</dbReference>
<proteinExistence type="predicted"/>
<dbReference type="SUPFAM" id="SSF47336">
    <property type="entry name" value="ACP-like"/>
    <property type="match status" value="1"/>
</dbReference>
<dbReference type="Pfam" id="PF00698">
    <property type="entry name" value="Acyl_transf_1"/>
    <property type="match status" value="1"/>
</dbReference>
<evidence type="ECO:0000256" key="2">
    <source>
        <dbReference type="ARBA" id="ARBA00022553"/>
    </source>
</evidence>
<feature type="region of interest" description="Disordered" evidence="5">
    <location>
        <begin position="911"/>
        <end position="934"/>
    </location>
</feature>
<dbReference type="InterPro" id="IPR020802">
    <property type="entry name" value="TesA-like"/>
</dbReference>
<dbReference type="Gene3D" id="3.40.50.150">
    <property type="entry name" value="Vaccinia Virus protein VP39"/>
    <property type="match status" value="1"/>
</dbReference>
<accession>A0A0E3JRL8</accession>
<dbReference type="InterPro" id="IPR016035">
    <property type="entry name" value="Acyl_Trfase/lysoPLipase"/>
</dbReference>
<dbReference type="GO" id="GO:0031177">
    <property type="term" value="F:phosphopantetheine binding"/>
    <property type="evidence" value="ECO:0007669"/>
    <property type="project" value="InterPro"/>
</dbReference>
<dbReference type="Gene3D" id="3.40.366.10">
    <property type="entry name" value="Malonyl-Coenzyme A Acyl Carrier Protein, domain 2"/>
    <property type="match status" value="1"/>
</dbReference>
<dbReference type="Pfam" id="PF00550">
    <property type="entry name" value="PP-binding"/>
    <property type="match status" value="1"/>
</dbReference>
<dbReference type="CDD" id="cd00833">
    <property type="entry name" value="PKS"/>
    <property type="match status" value="1"/>
</dbReference>
<dbReference type="Gene3D" id="3.30.70.3290">
    <property type="match status" value="1"/>
</dbReference>
<evidence type="ECO:0000259" key="6">
    <source>
        <dbReference type="PROSITE" id="PS50075"/>
    </source>
</evidence>
<evidence type="ECO:0000256" key="1">
    <source>
        <dbReference type="ARBA" id="ARBA00022450"/>
    </source>
</evidence>
<dbReference type="GO" id="GO:0004312">
    <property type="term" value="F:fatty acid synthase activity"/>
    <property type="evidence" value="ECO:0007669"/>
    <property type="project" value="TreeGrafter"/>
</dbReference>
<dbReference type="InterPro" id="IPR032821">
    <property type="entry name" value="PKS_assoc"/>
</dbReference>
<dbReference type="SUPFAM" id="SSF53335">
    <property type="entry name" value="S-adenosyl-L-methionine-dependent methyltransferases"/>
    <property type="match status" value="1"/>
</dbReference>
<dbReference type="Pfam" id="PF02801">
    <property type="entry name" value="Ketoacyl-synt_C"/>
    <property type="match status" value="1"/>
</dbReference>
<feature type="region of interest" description="Disordered" evidence="5">
    <location>
        <begin position="1595"/>
        <end position="1623"/>
    </location>
</feature>
<organism evidence="8">
    <name type="scientific">uncultured bacterium AB_1383</name>
    <dbReference type="NCBI Taxonomy" id="1630010"/>
    <lineage>
        <taxon>Bacteria</taxon>
        <taxon>environmental samples</taxon>
    </lineage>
</organism>
<dbReference type="InterPro" id="IPR006162">
    <property type="entry name" value="Ppantetheine_attach_site"/>
</dbReference>
<dbReference type="Gene3D" id="3.30.70.250">
    <property type="entry name" value="Malonyl-CoA ACP transacylase, ACP-binding"/>
    <property type="match status" value="1"/>
</dbReference>
<keyword evidence="4" id="KW-0511">Multifunctional enzyme</keyword>
<dbReference type="Gene3D" id="1.10.1200.10">
    <property type="entry name" value="ACP-like"/>
    <property type="match status" value="1"/>
</dbReference>
<evidence type="ECO:0000313" key="8">
    <source>
        <dbReference type="EMBL" id="AKA59416.1"/>
    </source>
</evidence>
<evidence type="ECO:0000256" key="5">
    <source>
        <dbReference type="SAM" id="MobiDB-lite"/>
    </source>
</evidence>
<dbReference type="InterPro" id="IPR013217">
    <property type="entry name" value="Methyltransf_12"/>
</dbReference>
<dbReference type="Pfam" id="PF00109">
    <property type="entry name" value="ketoacyl-synt"/>
    <property type="match status" value="1"/>
</dbReference>
<evidence type="ECO:0000256" key="3">
    <source>
        <dbReference type="ARBA" id="ARBA00022679"/>
    </source>
</evidence>
<protein>
    <submittedName>
        <fullName evidence="8">Polyketide synthase</fullName>
    </submittedName>
</protein>
<reference evidence="8" key="1">
    <citation type="journal article" date="2015" name="Proc. Natl. Acad. Sci. U.S.A.">
        <title>Multiplexed metagenome mining using short DNA sequence tags facilitates targeted discovery of epoxyketone proteasome inhibitors.</title>
        <authorList>
            <person name="Owen J.G."/>
            <person name="Charlop-Powers Z."/>
            <person name="Smith A.G."/>
            <person name="Ternei M.A."/>
            <person name="Calle P.Y."/>
            <person name="Reddy B.V."/>
            <person name="Montiel D."/>
            <person name="Brady S.F."/>
        </authorList>
    </citation>
    <scope>NUCLEOTIDE SEQUENCE</scope>
</reference>
<dbReference type="SUPFAM" id="SSF53474">
    <property type="entry name" value="alpha/beta-Hydrolases"/>
    <property type="match status" value="1"/>
</dbReference>
<dbReference type="InterPro" id="IPR050091">
    <property type="entry name" value="PKS_NRPS_Biosynth_Enz"/>
</dbReference>
<dbReference type="InterPro" id="IPR014030">
    <property type="entry name" value="Ketoacyl_synth_N"/>
</dbReference>
<dbReference type="SUPFAM" id="SSF53901">
    <property type="entry name" value="Thiolase-like"/>
    <property type="match status" value="1"/>
</dbReference>
<feature type="domain" description="Carrier" evidence="6">
    <location>
        <begin position="1626"/>
        <end position="1701"/>
    </location>
</feature>
<dbReference type="Gene3D" id="3.40.47.10">
    <property type="match status" value="1"/>
</dbReference>
<dbReference type="SMART" id="SM00824">
    <property type="entry name" value="PKS_TE"/>
    <property type="match status" value="1"/>
</dbReference>
<dbReference type="InterPro" id="IPR014031">
    <property type="entry name" value="Ketoacyl_synth_C"/>
</dbReference>
<name>A0A0E3JRL8_9BACT</name>
<dbReference type="InterPro" id="IPR018201">
    <property type="entry name" value="Ketoacyl_synth_AS"/>
</dbReference>
<keyword evidence="3" id="KW-0808">Transferase</keyword>
<dbReference type="SMART" id="SM00827">
    <property type="entry name" value="PKS_AT"/>
    <property type="match status" value="1"/>
</dbReference>
<keyword evidence="2" id="KW-0597">Phosphoprotein</keyword>
<dbReference type="SMART" id="SM00825">
    <property type="entry name" value="PKS_KS"/>
    <property type="match status" value="1"/>
</dbReference>
<dbReference type="Pfam" id="PF00975">
    <property type="entry name" value="Thioesterase"/>
    <property type="match status" value="1"/>
</dbReference>
<evidence type="ECO:0000256" key="4">
    <source>
        <dbReference type="ARBA" id="ARBA00023268"/>
    </source>
</evidence>
<dbReference type="PROSITE" id="PS50075">
    <property type="entry name" value="CARRIER"/>
    <property type="match status" value="1"/>
</dbReference>
<dbReference type="GO" id="GO:0004315">
    <property type="term" value="F:3-oxoacyl-[acyl-carrier-protein] synthase activity"/>
    <property type="evidence" value="ECO:0007669"/>
    <property type="project" value="InterPro"/>
</dbReference>
<dbReference type="SUPFAM" id="SSF52151">
    <property type="entry name" value="FabD/lysophospholipase-like"/>
    <property type="match status" value="1"/>
</dbReference>
<dbReference type="InterPro" id="IPR016039">
    <property type="entry name" value="Thiolase-like"/>
</dbReference>
<dbReference type="PANTHER" id="PTHR43775:SF51">
    <property type="entry name" value="INACTIVE PHENOLPHTHIOCEROL SYNTHESIS POLYKETIDE SYNTHASE TYPE I PKS1-RELATED"/>
    <property type="match status" value="1"/>
</dbReference>
<dbReference type="InterPro" id="IPR020841">
    <property type="entry name" value="PKS_Beta-ketoAc_synthase_dom"/>
</dbReference>
<dbReference type="InterPro" id="IPR020806">
    <property type="entry name" value="PKS_PP-bd"/>
</dbReference>
<dbReference type="Pfam" id="PF16197">
    <property type="entry name" value="KAsynt_C_assoc"/>
    <property type="match status" value="1"/>
</dbReference>
<dbReference type="InterPro" id="IPR001031">
    <property type="entry name" value="Thioesterase"/>
</dbReference>
<dbReference type="Gene3D" id="3.40.50.1820">
    <property type="entry name" value="alpha/beta hydrolase"/>
    <property type="match status" value="1"/>
</dbReference>